<proteinExistence type="predicted"/>
<feature type="domain" description="Stress-response A/B barrel" evidence="1">
    <location>
        <begin position="2"/>
        <end position="93"/>
    </location>
</feature>
<dbReference type="PROSITE" id="PS51502">
    <property type="entry name" value="S_R_A_B_BARREL"/>
    <property type="match status" value="1"/>
</dbReference>
<evidence type="ECO:0000313" key="3">
    <source>
        <dbReference type="Proteomes" id="UP000677918"/>
    </source>
</evidence>
<dbReference type="PANTHER" id="PTHR37832:SF1">
    <property type="entry name" value="STRESS-RESPONSE A_B BARREL DOMAIN-CONTAINING PROTEIN"/>
    <property type="match status" value="1"/>
</dbReference>
<dbReference type="Gene3D" id="3.30.70.100">
    <property type="match status" value="1"/>
</dbReference>
<reference evidence="2" key="1">
    <citation type="submission" date="2021-04" db="EMBL/GenBank/DDBJ databases">
        <title>Draft genome sequence of Xylanibacillus composti strain K13.</title>
        <authorList>
            <person name="Uke A."/>
            <person name="Chhe C."/>
            <person name="Baramee S."/>
            <person name="Kosugi A."/>
        </authorList>
    </citation>
    <scope>NUCLEOTIDE SEQUENCE</scope>
    <source>
        <strain evidence="2">K13</strain>
    </source>
</reference>
<accession>A0A8J4GZL9</accession>
<dbReference type="EMBL" id="BOVK01000013">
    <property type="protein sequence ID" value="GIQ68143.1"/>
    <property type="molecule type" value="Genomic_DNA"/>
</dbReference>
<gene>
    <name evidence="2" type="ORF">XYCOK13_09670</name>
</gene>
<protein>
    <submittedName>
        <fullName evidence="2">Stress responsive protein</fullName>
    </submittedName>
</protein>
<dbReference type="InterPro" id="IPR011008">
    <property type="entry name" value="Dimeric_a/b-barrel"/>
</dbReference>
<evidence type="ECO:0000259" key="1">
    <source>
        <dbReference type="PROSITE" id="PS51502"/>
    </source>
</evidence>
<dbReference type="PANTHER" id="PTHR37832">
    <property type="entry name" value="BLL2683 PROTEIN"/>
    <property type="match status" value="1"/>
</dbReference>
<name>A0A8J4GZL9_9BACL</name>
<evidence type="ECO:0000313" key="2">
    <source>
        <dbReference type="EMBL" id="GIQ68143.1"/>
    </source>
</evidence>
<organism evidence="2 3">
    <name type="scientific">Xylanibacillus composti</name>
    <dbReference type="NCBI Taxonomy" id="1572762"/>
    <lineage>
        <taxon>Bacteria</taxon>
        <taxon>Bacillati</taxon>
        <taxon>Bacillota</taxon>
        <taxon>Bacilli</taxon>
        <taxon>Bacillales</taxon>
        <taxon>Paenibacillaceae</taxon>
        <taxon>Xylanibacillus</taxon>
    </lineage>
</organism>
<comment type="caution">
    <text evidence="2">The sequence shown here is derived from an EMBL/GenBank/DDBJ whole genome shotgun (WGS) entry which is preliminary data.</text>
</comment>
<dbReference type="SUPFAM" id="SSF54909">
    <property type="entry name" value="Dimeric alpha+beta barrel"/>
    <property type="match status" value="1"/>
</dbReference>
<sequence length="97" mass="11188">MLTHIVFFKLKNREQDNIRHVRDTLLSMKGRIPELLELEVGADIVRSARSFDLALVSKFKNLDAMQAYQVHPVHQEIIAFMREQTESSAAVDYESEA</sequence>
<dbReference type="Proteomes" id="UP000677918">
    <property type="component" value="Unassembled WGS sequence"/>
</dbReference>
<dbReference type="Pfam" id="PF07876">
    <property type="entry name" value="Dabb"/>
    <property type="match status" value="1"/>
</dbReference>
<keyword evidence="3" id="KW-1185">Reference proteome</keyword>
<dbReference type="InterPro" id="IPR013097">
    <property type="entry name" value="Dabb"/>
</dbReference>
<dbReference type="SMART" id="SM00886">
    <property type="entry name" value="Dabb"/>
    <property type="match status" value="1"/>
</dbReference>
<dbReference type="AlphaFoldDB" id="A0A8J4GZL9"/>
<dbReference type="RefSeq" id="WP_213410757.1">
    <property type="nucleotide sequence ID" value="NZ_BOVK01000013.1"/>
</dbReference>